<sequence length="213" mass="22552">MQPGGAVPLSGRIAFAAACAATVLAPVHALSRYATPDGREDLEDPVVRAWAEPAARALRALLDWSDPETVYTAYGRLWLPVLLAATVHALVVRRGRVPSGAERWGWRIALAGYVLATASVLGDYWTPWRDESFVVLGVPGMLTSVAGSAVLGVALLCRGVRPRSTGWLLATWPLTLVALSAVVALGAALLPMLWAWGLARGTGASLRPEPVSR</sequence>
<dbReference type="Proteomes" id="UP000184471">
    <property type="component" value="Unassembled WGS sequence"/>
</dbReference>
<organism evidence="2 3">
    <name type="scientific">Geodermatophilus nigrescens</name>
    <dbReference type="NCBI Taxonomy" id="1070870"/>
    <lineage>
        <taxon>Bacteria</taxon>
        <taxon>Bacillati</taxon>
        <taxon>Actinomycetota</taxon>
        <taxon>Actinomycetes</taxon>
        <taxon>Geodermatophilales</taxon>
        <taxon>Geodermatophilaceae</taxon>
        <taxon>Geodermatophilus</taxon>
    </lineage>
</organism>
<dbReference type="EMBL" id="FQVX01000001">
    <property type="protein sequence ID" value="SHF95410.1"/>
    <property type="molecule type" value="Genomic_DNA"/>
</dbReference>
<keyword evidence="1" id="KW-0472">Membrane</keyword>
<feature type="transmembrane region" description="Helical" evidence="1">
    <location>
        <begin position="133"/>
        <end position="157"/>
    </location>
</feature>
<keyword evidence="1" id="KW-1133">Transmembrane helix</keyword>
<evidence type="ECO:0000256" key="1">
    <source>
        <dbReference type="SAM" id="Phobius"/>
    </source>
</evidence>
<evidence type="ECO:0008006" key="4">
    <source>
        <dbReference type="Google" id="ProtNLM"/>
    </source>
</evidence>
<evidence type="ECO:0000313" key="3">
    <source>
        <dbReference type="Proteomes" id="UP000184471"/>
    </source>
</evidence>
<accession>A0A1M5FV39</accession>
<dbReference type="RefSeq" id="WP_073419280.1">
    <property type="nucleotide sequence ID" value="NZ_FQVX01000001.1"/>
</dbReference>
<dbReference type="STRING" id="1070870.SAMN05444351_1415"/>
<evidence type="ECO:0000313" key="2">
    <source>
        <dbReference type="EMBL" id="SHF95410.1"/>
    </source>
</evidence>
<reference evidence="2 3" key="1">
    <citation type="submission" date="2016-11" db="EMBL/GenBank/DDBJ databases">
        <authorList>
            <person name="Jaros S."/>
            <person name="Januszkiewicz K."/>
            <person name="Wedrychowicz H."/>
        </authorList>
    </citation>
    <scope>NUCLEOTIDE SEQUENCE [LARGE SCALE GENOMIC DNA]</scope>
    <source>
        <strain evidence="2 3">DSM 45408</strain>
    </source>
</reference>
<proteinExistence type="predicted"/>
<dbReference type="OrthoDB" id="4842984at2"/>
<dbReference type="AlphaFoldDB" id="A0A1M5FV39"/>
<feature type="transmembrane region" description="Helical" evidence="1">
    <location>
        <begin position="73"/>
        <end position="92"/>
    </location>
</feature>
<gene>
    <name evidence="2" type="ORF">SAMN05444351_1415</name>
</gene>
<protein>
    <recommendedName>
        <fullName evidence="4">Integral membrane protein</fullName>
    </recommendedName>
</protein>
<name>A0A1M5FV39_9ACTN</name>
<keyword evidence="1" id="KW-0812">Transmembrane</keyword>
<feature type="transmembrane region" description="Helical" evidence="1">
    <location>
        <begin position="104"/>
        <end position="121"/>
    </location>
</feature>
<feature type="transmembrane region" description="Helical" evidence="1">
    <location>
        <begin position="169"/>
        <end position="196"/>
    </location>
</feature>
<keyword evidence="3" id="KW-1185">Reference proteome</keyword>